<dbReference type="GO" id="GO:0006508">
    <property type="term" value="P:proteolysis"/>
    <property type="evidence" value="ECO:0007669"/>
    <property type="project" value="UniProtKB-KW"/>
</dbReference>
<evidence type="ECO:0000256" key="10">
    <source>
        <dbReference type="ARBA" id="ARBA00023049"/>
    </source>
</evidence>
<name>A0A3S3ZWE2_9NOCA</name>
<evidence type="ECO:0000256" key="5">
    <source>
        <dbReference type="ARBA" id="ARBA00022670"/>
    </source>
</evidence>
<dbReference type="Pfam" id="PF17820">
    <property type="entry name" value="PDZ_6"/>
    <property type="match status" value="1"/>
</dbReference>
<dbReference type="PANTHER" id="PTHR42837:SF2">
    <property type="entry name" value="MEMBRANE METALLOPROTEASE ARASP2, CHLOROPLASTIC-RELATED"/>
    <property type="match status" value="1"/>
</dbReference>
<keyword evidence="7" id="KW-0378">Hydrolase</keyword>
<evidence type="ECO:0000256" key="14">
    <source>
        <dbReference type="SAM" id="Phobius"/>
    </source>
</evidence>
<dbReference type="GO" id="GO:0016020">
    <property type="term" value="C:membrane"/>
    <property type="evidence" value="ECO:0007669"/>
    <property type="project" value="UniProtKB-SubCell"/>
</dbReference>
<dbReference type="GO" id="GO:0004222">
    <property type="term" value="F:metalloendopeptidase activity"/>
    <property type="evidence" value="ECO:0007669"/>
    <property type="project" value="InterPro"/>
</dbReference>
<evidence type="ECO:0000256" key="7">
    <source>
        <dbReference type="ARBA" id="ARBA00022801"/>
    </source>
</evidence>
<keyword evidence="9 14" id="KW-1133">Transmembrane helix</keyword>
<dbReference type="EMBL" id="RKLP01000004">
    <property type="protein sequence ID" value="RVW09846.1"/>
    <property type="molecule type" value="Genomic_DNA"/>
</dbReference>
<feature type="transmembrane region" description="Helical" evidence="14">
    <location>
        <begin position="382"/>
        <end position="403"/>
    </location>
</feature>
<dbReference type="OrthoDB" id="9782003at2"/>
<keyword evidence="8" id="KW-0862">Zinc</keyword>
<keyword evidence="17" id="KW-1185">Reference proteome</keyword>
<dbReference type="InterPro" id="IPR004387">
    <property type="entry name" value="Pept_M50_Zn"/>
</dbReference>
<evidence type="ECO:0000256" key="8">
    <source>
        <dbReference type="ARBA" id="ARBA00022833"/>
    </source>
</evidence>
<evidence type="ECO:0000259" key="15">
    <source>
        <dbReference type="SMART" id="SM00228"/>
    </source>
</evidence>
<dbReference type="InterPro" id="IPR001478">
    <property type="entry name" value="PDZ"/>
</dbReference>
<dbReference type="AlphaFoldDB" id="A0A3S3ZWE2"/>
<dbReference type="CDD" id="cd06163">
    <property type="entry name" value="S2P-M50_PDZ_RseP-like"/>
    <property type="match status" value="1"/>
</dbReference>
<evidence type="ECO:0000256" key="13">
    <source>
        <dbReference type="ARBA" id="ARBA00033476"/>
    </source>
</evidence>
<comment type="similarity">
    <text evidence="3">Belongs to the peptidase M50B family.</text>
</comment>
<evidence type="ECO:0000256" key="9">
    <source>
        <dbReference type="ARBA" id="ARBA00022989"/>
    </source>
</evidence>
<comment type="cofactor">
    <cofactor evidence="1">
        <name>Zn(2+)</name>
        <dbReference type="ChEBI" id="CHEBI:29105"/>
    </cofactor>
</comment>
<accession>A0A3S3ZWE2</accession>
<organism evidence="16 17">
    <name type="scientific">Prescottella agglutinans</name>
    <dbReference type="NCBI Taxonomy" id="1644129"/>
    <lineage>
        <taxon>Bacteria</taxon>
        <taxon>Bacillati</taxon>
        <taxon>Actinomycetota</taxon>
        <taxon>Actinomycetes</taxon>
        <taxon>Mycobacteriales</taxon>
        <taxon>Nocardiaceae</taxon>
        <taxon>Prescottella</taxon>
    </lineage>
</organism>
<feature type="domain" description="PDZ" evidence="15">
    <location>
        <begin position="120"/>
        <end position="205"/>
    </location>
</feature>
<gene>
    <name evidence="16" type="ORF">EGT67_10425</name>
</gene>
<evidence type="ECO:0000256" key="6">
    <source>
        <dbReference type="ARBA" id="ARBA00022692"/>
    </source>
</evidence>
<comment type="subcellular location">
    <subcellularLocation>
        <location evidence="2">Membrane</location>
        <topology evidence="2">Multi-pass membrane protein</topology>
    </subcellularLocation>
</comment>
<evidence type="ECO:0000256" key="4">
    <source>
        <dbReference type="ARBA" id="ARBA00019897"/>
    </source>
</evidence>
<evidence type="ECO:0000313" key="17">
    <source>
        <dbReference type="Proteomes" id="UP000286208"/>
    </source>
</evidence>
<reference evidence="16 17" key="1">
    <citation type="submission" date="2018-11" db="EMBL/GenBank/DDBJ databases">
        <title>Rhodococcus spongicola sp. nov. and Rhodococcus xishaensis sp. nov. from marine sponges.</title>
        <authorList>
            <person name="Li L."/>
            <person name="Lin H.W."/>
        </authorList>
    </citation>
    <scope>NUCLEOTIDE SEQUENCE [LARGE SCALE GENOMIC DNA]</scope>
    <source>
        <strain evidence="16 17">CCTCC AB2014297</strain>
    </source>
</reference>
<keyword evidence="11 14" id="KW-0472">Membrane</keyword>
<evidence type="ECO:0000256" key="3">
    <source>
        <dbReference type="ARBA" id="ARBA00007931"/>
    </source>
</evidence>
<dbReference type="RefSeq" id="WP_127915990.1">
    <property type="nucleotide sequence ID" value="NZ_RKLP01000004.1"/>
</dbReference>
<dbReference type="InterPro" id="IPR008915">
    <property type="entry name" value="Peptidase_M50"/>
</dbReference>
<dbReference type="Gene3D" id="2.30.42.10">
    <property type="match status" value="1"/>
</dbReference>
<dbReference type="SUPFAM" id="SSF50156">
    <property type="entry name" value="PDZ domain-like"/>
    <property type="match status" value="1"/>
</dbReference>
<sequence length="410" mass="43430">MVFAFGVLLFALGIGASIALHEAGHMWTAKALGMKVRRYYIGFGPKIFSFRRGETEYGLKAIPAGGFCDIAGMTAVDELAPDEVDRAMYKQKAWKRIVVMSGGIAMNFVLGIVLVFILAVGWGLPNTETRAVVAGTVCVSPTQAGKEGGYALAECSGVGPAEAAGIRDGDVITAVNGESTPTFTDLVRKTQPLTGTADFTVERDGQTLVIPVQVQQAQRYVNDPDSTESAPKPPVSQNVGAIGIQAPPRVVEYSALAAVPASFVYTGDLFVQTVHALTEMPGKVVDLWTAVTGGERELDTPISVVGASVIGGQVAEQGLWEVFVGLLASLNFFLGIFNLLPLLPLDGGHIAVTIYEKIRNSIRRARGLAAGGPVDYMKLMPITYVVVVIGGAYMLLTLTADIVNPIQLFP</sequence>
<dbReference type="InterPro" id="IPR036034">
    <property type="entry name" value="PDZ_sf"/>
</dbReference>
<evidence type="ECO:0000256" key="12">
    <source>
        <dbReference type="ARBA" id="ARBA00032214"/>
    </source>
</evidence>
<dbReference type="InterPro" id="IPR041489">
    <property type="entry name" value="PDZ_6"/>
</dbReference>
<evidence type="ECO:0000256" key="11">
    <source>
        <dbReference type="ARBA" id="ARBA00023136"/>
    </source>
</evidence>
<dbReference type="Pfam" id="PF02163">
    <property type="entry name" value="Peptidase_M50"/>
    <property type="match status" value="1"/>
</dbReference>
<protein>
    <recommendedName>
        <fullName evidence="4">Zinc metalloprotease Rip1</fullName>
    </recommendedName>
    <alternativeName>
        <fullName evidence="12">S2P endopeptidase</fullName>
    </alternativeName>
    <alternativeName>
        <fullName evidence="13">Site-2-type intramembrane protease</fullName>
    </alternativeName>
</protein>
<keyword evidence="5 16" id="KW-0645">Protease</keyword>
<proteinExistence type="inferred from homology"/>
<dbReference type="SMART" id="SM00228">
    <property type="entry name" value="PDZ"/>
    <property type="match status" value="1"/>
</dbReference>
<evidence type="ECO:0000256" key="2">
    <source>
        <dbReference type="ARBA" id="ARBA00004141"/>
    </source>
</evidence>
<feature type="transmembrane region" description="Helical" evidence="14">
    <location>
        <begin position="97"/>
        <end position="120"/>
    </location>
</feature>
<dbReference type="Proteomes" id="UP000286208">
    <property type="component" value="Unassembled WGS sequence"/>
</dbReference>
<keyword evidence="6 14" id="KW-0812">Transmembrane</keyword>
<keyword evidence="10 16" id="KW-0482">Metalloprotease</keyword>
<evidence type="ECO:0000313" key="16">
    <source>
        <dbReference type="EMBL" id="RVW09846.1"/>
    </source>
</evidence>
<comment type="caution">
    <text evidence="16">The sequence shown here is derived from an EMBL/GenBank/DDBJ whole genome shotgun (WGS) entry which is preliminary data.</text>
</comment>
<evidence type="ECO:0000256" key="1">
    <source>
        <dbReference type="ARBA" id="ARBA00001947"/>
    </source>
</evidence>
<dbReference type="PANTHER" id="PTHR42837">
    <property type="entry name" value="REGULATOR OF SIGMA-E PROTEASE RSEP"/>
    <property type="match status" value="1"/>
</dbReference>